<proteinExistence type="predicted"/>
<feature type="transmembrane region" description="Helical" evidence="1">
    <location>
        <begin position="6"/>
        <end position="32"/>
    </location>
</feature>
<dbReference type="PANTHER" id="PTHR33973">
    <property type="entry name" value="OS07G0153300 PROTEIN"/>
    <property type="match status" value="1"/>
</dbReference>
<organism evidence="2 3">
    <name type="scientific">Tetraparma gracilis</name>
    <dbReference type="NCBI Taxonomy" id="2962635"/>
    <lineage>
        <taxon>Eukaryota</taxon>
        <taxon>Sar</taxon>
        <taxon>Stramenopiles</taxon>
        <taxon>Ochrophyta</taxon>
        <taxon>Bolidophyceae</taxon>
        <taxon>Parmales</taxon>
        <taxon>Triparmaceae</taxon>
        <taxon>Tetraparma</taxon>
    </lineage>
</organism>
<gene>
    <name evidence="2" type="ORF">TeGR_g5802</name>
</gene>
<keyword evidence="1" id="KW-0812">Transmembrane</keyword>
<evidence type="ECO:0000313" key="3">
    <source>
        <dbReference type="Proteomes" id="UP001165060"/>
    </source>
</evidence>
<evidence type="ECO:0000313" key="2">
    <source>
        <dbReference type="EMBL" id="GMI28046.1"/>
    </source>
</evidence>
<dbReference type="InterPro" id="IPR010775">
    <property type="entry name" value="DUF1365"/>
</dbReference>
<dbReference type="EMBL" id="BRYB01001537">
    <property type="protein sequence ID" value="GMI28046.1"/>
    <property type="molecule type" value="Genomic_DNA"/>
</dbReference>
<keyword evidence="1" id="KW-0472">Membrane</keyword>
<evidence type="ECO:0008006" key="4">
    <source>
        <dbReference type="Google" id="ProtNLM"/>
    </source>
</evidence>
<reference evidence="2 3" key="1">
    <citation type="journal article" date="2023" name="Commun. Biol.">
        <title>Genome analysis of Parmales, the sister group of diatoms, reveals the evolutionary specialization of diatoms from phago-mixotrophs to photoautotrophs.</title>
        <authorList>
            <person name="Ban H."/>
            <person name="Sato S."/>
            <person name="Yoshikawa S."/>
            <person name="Yamada K."/>
            <person name="Nakamura Y."/>
            <person name="Ichinomiya M."/>
            <person name="Sato N."/>
            <person name="Blanc-Mathieu R."/>
            <person name="Endo H."/>
            <person name="Kuwata A."/>
            <person name="Ogata H."/>
        </authorList>
    </citation>
    <scope>NUCLEOTIDE SEQUENCE [LARGE SCALE GENOMIC DNA]</scope>
</reference>
<keyword evidence="3" id="KW-1185">Reference proteome</keyword>
<accession>A0ABQ6MLF2</accession>
<protein>
    <recommendedName>
        <fullName evidence="4">DUF1365-domain-containing protein</fullName>
    </recommendedName>
</protein>
<dbReference type="PANTHER" id="PTHR33973:SF4">
    <property type="entry name" value="OS07G0153300 PROTEIN"/>
    <property type="match status" value="1"/>
</dbReference>
<name>A0ABQ6MLF2_9STRA</name>
<keyword evidence="1" id="KW-1133">Transmembrane helix</keyword>
<dbReference type="Pfam" id="PF07103">
    <property type="entry name" value="DUF1365"/>
    <property type="match status" value="1"/>
</dbReference>
<evidence type="ECO:0000256" key="1">
    <source>
        <dbReference type="SAM" id="Phobius"/>
    </source>
</evidence>
<comment type="caution">
    <text evidence="2">The sequence shown here is derived from an EMBL/GenBank/DDBJ whole genome shotgun (WGS) entry which is preliminary data.</text>
</comment>
<sequence>MWLSTLLAILACVALLVIIGVLALFLIPLALLSLSSPPKTNHEQLFGSVSHTRTKPTLHSFTYPIWFTFLKLNPDAVDDASLLAEETFAEAHAGSPFRSLLSSLVRFEPEKHLVNERKSSPGANLVSIVCELVRSRAPGLTPLPTPGLISAGNMSVVLLTTPVVFGYGFNPVSFYYFLQDKKIVCIVGEVANTPWQEQYCYVLCEGSSDVREVARSETGVTYVFQKRFHVSPFNDNAHTYRWRFSNIEDDSPYMTVSTAMIPHGATEPIFSANFKLTTTIQLTSRSLLHTLTLYPFYTAFVQIRIHWQALRLFAKGVEFVPHPEAAETAVSRAIACIMTPVFWIKERFAKKRD</sequence>
<dbReference type="Proteomes" id="UP001165060">
    <property type="component" value="Unassembled WGS sequence"/>
</dbReference>